<evidence type="ECO:0000256" key="1">
    <source>
        <dbReference type="SAM" id="MobiDB-lite"/>
    </source>
</evidence>
<reference evidence="2 3" key="1">
    <citation type="submission" date="2024-09" db="EMBL/GenBank/DDBJ databases">
        <title>Chromosome-scale assembly of Riccia sorocarpa.</title>
        <authorList>
            <person name="Paukszto L."/>
        </authorList>
    </citation>
    <scope>NUCLEOTIDE SEQUENCE [LARGE SCALE GENOMIC DNA]</scope>
    <source>
        <strain evidence="2">LP-2024</strain>
        <tissue evidence="2">Aerial parts of the thallus</tissue>
    </source>
</reference>
<feature type="region of interest" description="Disordered" evidence="1">
    <location>
        <begin position="1077"/>
        <end position="1098"/>
    </location>
</feature>
<dbReference type="SUPFAM" id="SSF52540">
    <property type="entry name" value="P-loop containing nucleoside triphosphate hydrolases"/>
    <property type="match status" value="1"/>
</dbReference>
<comment type="caution">
    <text evidence="2">The sequence shown here is derived from an EMBL/GenBank/DDBJ whole genome shotgun (WGS) entry which is preliminary data.</text>
</comment>
<dbReference type="PANTHER" id="PTHR47679:SF1">
    <property type="entry name" value="PROTEIN TORNADO 1"/>
    <property type="match status" value="1"/>
</dbReference>
<keyword evidence="3" id="KW-1185">Reference proteome</keyword>
<dbReference type="SUPFAM" id="SSF52047">
    <property type="entry name" value="RNI-like"/>
    <property type="match status" value="1"/>
</dbReference>
<dbReference type="Proteomes" id="UP001633002">
    <property type="component" value="Unassembled WGS sequence"/>
</dbReference>
<organism evidence="2 3">
    <name type="scientific">Riccia sorocarpa</name>
    <dbReference type="NCBI Taxonomy" id="122646"/>
    <lineage>
        <taxon>Eukaryota</taxon>
        <taxon>Viridiplantae</taxon>
        <taxon>Streptophyta</taxon>
        <taxon>Embryophyta</taxon>
        <taxon>Marchantiophyta</taxon>
        <taxon>Marchantiopsida</taxon>
        <taxon>Marchantiidae</taxon>
        <taxon>Marchantiales</taxon>
        <taxon>Ricciaceae</taxon>
        <taxon>Riccia</taxon>
    </lineage>
</organism>
<dbReference type="InterPro" id="IPR027417">
    <property type="entry name" value="P-loop_NTPase"/>
</dbReference>
<dbReference type="EMBL" id="JBJQOH010000007">
    <property type="protein sequence ID" value="KAL3677658.1"/>
    <property type="molecule type" value="Genomic_DNA"/>
</dbReference>
<protein>
    <submittedName>
        <fullName evidence="2">Uncharacterized protein</fullName>
    </submittedName>
</protein>
<sequence>MSPPLSQPTYDLSGQFRPRTVPKGSLLTGRTFHEIHLYGAAYVVSRCCSRSIDDPYVLAEALRAACTDTTKHKLLVINNVPGVDLLPSEDWDSVFSPLRSDQSSLEAISVHCTGMMYSAVCSQIGHLLAKSSTLEFLWFGSLASSTYADDLPSSCLSDGVVKTLSEGLVQTKSLRGVGLNTRVLDREFADVLNTAFTANAQNTSLEWIDLPAHVERFDMVLEVLLISNRYKNLKKIRIGLPSYLVPEHTVDNFRTLAESLRRWEGSEFDTSRAVRVDFGVFDDSSESDQRVLLSCWDKWVSANECALMLETRLDMWDNGEGWDVWISEMPKRFTQLKNLHIRLGWAKMHTVRDMDQLSLLCKGIQSADTVESIYIYGTDHILVNCCPPLFQCLQHKRGLKGLTLEGDWYVEEVFRCLMDFLEVNIYVEKVGLKGGKSGPDTKGKTVLVQEAVNRNRDQATYFSTLRDAKLPFEEAKAARVFLCGHSHAGKTTLRVTMMKTRKKESRVVKYFTRKLGLPRKLGKGQPLKRTKGVDVELMRDDNQMQVSIWDLAGQEIFRALQSLLLPVVTQACVFVFVFSPFEDDQCHIKEHLEVSFKLKLRSWLCYVASHYPITGTFLPEVLVVITHKDKMQQYGRDLGCEWGPIVDHFRAEYGRVLNLYATPWYVDAWNEEDVYPFVEKLYALVSEMLSKKTPQAPSVCCKLISEILDPKDASSSQMAAKPVWSIQDFYTHISKRLEALSIGSFHQSVETQRRVLEAMIRYMHDAGSIFYLPKSQLVVGTLVTILKELSEICHKKKVTVDPQVLQDLLVNLDLCYSNGNVEGVQEFFMPTIFGRNNTRGENLTWRTAPSSGSEWQYFGYRLLCADTNTTSLTAATFPRFQIRFRKEMVGNDETCILQRDVMRLDHNREGYSIIIQNSEEGAHIDVLFQFLKRKMRDDAMEYVQKRILKEFRKFCASREGCRGVTLETAIIRPECVRRLTPQKYRKEQIILESQLKDFFRKAVEKKFNVGQVVWPQGDGGDLDLFNYEHFWKEAPEAGLFKDPQQAIELLSRRDVEEIMEPLRETLKLTEVEQQLDSQLQQSADRAERHSWRSQGGSSSYFQEDRRLFNEIHEHLDDMEKRLKLHVDNRVECIRRDIQQLQEHVHSALLSIITKIDTMVGYSRALEDARVPRLPFITFTDVQFHQRLISVVQIGTPVRLHLMCESRFRPHTIDDQPGLKLTLGNENKEWLRYISLNALKVFWALLKAGINSQLPGVGEFIPELGDLSSGVVPVAEITLDELENAKLSSLPRVEGSEMAKDMWKFLQRTLLREKIPEAFKLQLVRYNAGTMAADKAYAWLCQKCVDEGEKNKVLTSFLFFVHPLNWKLQ</sequence>
<proteinExistence type="predicted"/>
<name>A0ABD3GEQ6_9MARC</name>
<gene>
    <name evidence="2" type="ORF">R1sor_020614</name>
</gene>
<evidence type="ECO:0000313" key="2">
    <source>
        <dbReference type="EMBL" id="KAL3677658.1"/>
    </source>
</evidence>
<evidence type="ECO:0000313" key="3">
    <source>
        <dbReference type="Proteomes" id="UP001633002"/>
    </source>
</evidence>
<dbReference type="Gene3D" id="3.40.50.300">
    <property type="entry name" value="P-loop containing nucleotide triphosphate hydrolases"/>
    <property type="match status" value="1"/>
</dbReference>
<accession>A0ABD3GEQ6</accession>
<dbReference type="PANTHER" id="PTHR47679">
    <property type="entry name" value="PROTEIN TORNADO 1"/>
    <property type="match status" value="1"/>
</dbReference>